<evidence type="ECO:0000256" key="1">
    <source>
        <dbReference type="SAM" id="MobiDB-lite"/>
    </source>
</evidence>
<accession>A0A4Z2JHD8</accession>
<dbReference type="AlphaFoldDB" id="A0A4Z2JHD8"/>
<protein>
    <submittedName>
        <fullName evidence="2">Uncharacterized protein</fullName>
    </submittedName>
</protein>
<dbReference type="Proteomes" id="UP000314294">
    <property type="component" value="Unassembled WGS sequence"/>
</dbReference>
<gene>
    <name evidence="2" type="ORF">EYF80_000442</name>
</gene>
<evidence type="ECO:0000313" key="3">
    <source>
        <dbReference type="Proteomes" id="UP000314294"/>
    </source>
</evidence>
<proteinExistence type="predicted"/>
<comment type="caution">
    <text evidence="2">The sequence shown here is derived from an EMBL/GenBank/DDBJ whole genome shotgun (WGS) entry which is preliminary data.</text>
</comment>
<name>A0A4Z2JHD8_9TELE</name>
<keyword evidence="3" id="KW-1185">Reference proteome</keyword>
<feature type="region of interest" description="Disordered" evidence="1">
    <location>
        <begin position="17"/>
        <end position="36"/>
    </location>
</feature>
<dbReference type="EMBL" id="SRLO01000002">
    <property type="protein sequence ID" value="TNN89154.1"/>
    <property type="molecule type" value="Genomic_DNA"/>
</dbReference>
<organism evidence="2 3">
    <name type="scientific">Liparis tanakae</name>
    <name type="common">Tanaka's snailfish</name>
    <dbReference type="NCBI Taxonomy" id="230148"/>
    <lineage>
        <taxon>Eukaryota</taxon>
        <taxon>Metazoa</taxon>
        <taxon>Chordata</taxon>
        <taxon>Craniata</taxon>
        <taxon>Vertebrata</taxon>
        <taxon>Euteleostomi</taxon>
        <taxon>Actinopterygii</taxon>
        <taxon>Neopterygii</taxon>
        <taxon>Teleostei</taxon>
        <taxon>Neoteleostei</taxon>
        <taxon>Acanthomorphata</taxon>
        <taxon>Eupercaria</taxon>
        <taxon>Perciformes</taxon>
        <taxon>Cottioidei</taxon>
        <taxon>Cottales</taxon>
        <taxon>Liparidae</taxon>
        <taxon>Liparis</taxon>
    </lineage>
</organism>
<evidence type="ECO:0000313" key="2">
    <source>
        <dbReference type="EMBL" id="TNN89154.1"/>
    </source>
</evidence>
<sequence length="86" mass="9035">MSATCLLAMRAGCQKEDRSEGCGRVSPGSGGRRLEAGEDGALVVGGVHTSLNTLLKHRRGPARPKVVRELLDPPLVQKGPHLAVLV</sequence>
<dbReference type="OrthoDB" id="10659377at2759"/>
<reference evidence="2 3" key="1">
    <citation type="submission" date="2019-03" db="EMBL/GenBank/DDBJ databases">
        <title>First draft genome of Liparis tanakae, snailfish: a comprehensive survey of snailfish specific genes.</title>
        <authorList>
            <person name="Kim W."/>
            <person name="Song I."/>
            <person name="Jeong J.-H."/>
            <person name="Kim D."/>
            <person name="Kim S."/>
            <person name="Ryu S."/>
            <person name="Song J.Y."/>
            <person name="Lee S.K."/>
        </authorList>
    </citation>
    <scope>NUCLEOTIDE SEQUENCE [LARGE SCALE GENOMIC DNA]</scope>
    <source>
        <tissue evidence="2">Muscle</tissue>
    </source>
</reference>